<dbReference type="RefSeq" id="XP_018696730.1">
    <property type="nucleotide sequence ID" value="XM_018834106.1"/>
</dbReference>
<proteinExistence type="predicted"/>
<feature type="region of interest" description="Disordered" evidence="1">
    <location>
        <begin position="193"/>
        <end position="214"/>
    </location>
</feature>
<feature type="region of interest" description="Disordered" evidence="1">
    <location>
        <begin position="1"/>
        <end position="27"/>
    </location>
</feature>
<feature type="compositionally biased region" description="Polar residues" evidence="1">
    <location>
        <begin position="198"/>
        <end position="208"/>
    </location>
</feature>
<dbReference type="PANTHER" id="PTHR38887">
    <property type="entry name" value="CHROMOSOME 21, WHOLE GENOME SHOTGUN SEQUENCE"/>
    <property type="match status" value="1"/>
</dbReference>
<keyword evidence="3" id="KW-1185">Reference proteome</keyword>
<comment type="caution">
    <text evidence="2">The sequence shown here is derived from an EMBL/GenBank/DDBJ whole genome shotgun (WGS) entry which is preliminary data.</text>
</comment>
<evidence type="ECO:0000313" key="2">
    <source>
        <dbReference type="EMBL" id="OAP63363.1"/>
    </source>
</evidence>
<dbReference type="PANTHER" id="PTHR38887:SF1">
    <property type="entry name" value="RAS MODIFICATION PROTEIN ERF4"/>
    <property type="match status" value="1"/>
</dbReference>
<dbReference type="Proteomes" id="UP000078343">
    <property type="component" value="Unassembled WGS sequence"/>
</dbReference>
<gene>
    <name evidence="2" type="ORF">AYL99_02590</name>
</gene>
<evidence type="ECO:0000313" key="3">
    <source>
        <dbReference type="Proteomes" id="UP000078343"/>
    </source>
</evidence>
<dbReference type="EMBL" id="LVYI01000002">
    <property type="protein sequence ID" value="OAP63363.1"/>
    <property type="molecule type" value="Genomic_DNA"/>
</dbReference>
<dbReference type="STRING" id="1367422.A0A178ZVT7"/>
<dbReference type="InterPro" id="IPR053221">
    <property type="entry name" value="Burnettramic_acid_biosynth"/>
</dbReference>
<dbReference type="GeneID" id="30006760"/>
<dbReference type="AlphaFoldDB" id="A0A178ZVT7"/>
<sequence>MNYLRKPDDPPSYESASDNEQEKEVASEQDVDTLVTAFIHAHEHPTTSFSRWRISAAKLSYPVVIPQRRPGSKQRGFVEAYAPALQKYGIDQDTFLEFVRAMNKAIQHNAWLAAIQLAAAGASFVPNGIAMGVSLGVQVVAGLIAQAEAKWRTNSFLDRMNTEFFQPRGLFCLLMSYNPIAMGPKKTGDDANGLSKALLSSSPTSKQTLGARAKKNLRNPVAATAEGEDNLPACTAPLVYPETAATGTADSPGEPKPKQKLGDRVNKYFDQRAQARYAKESKGDILSNPEPVQFKNKYLDPNSAASTGGLLGLVSGGRLTRDPEKFKQSTQAAMASQEQAIREQQSAMMTTMRQQLQAMNLSPKQQQEYLKQYEDSYNLQLQQIQQQSDFIEKGQWQRRIVRNILYLMIVDMPSDAQMAAARSQLNSGGEVQPTDDVKFTTVKV</sequence>
<organism evidence="2 3">
    <name type="scientific">Fonsecaea erecta</name>
    <dbReference type="NCBI Taxonomy" id="1367422"/>
    <lineage>
        <taxon>Eukaryota</taxon>
        <taxon>Fungi</taxon>
        <taxon>Dikarya</taxon>
        <taxon>Ascomycota</taxon>
        <taxon>Pezizomycotina</taxon>
        <taxon>Eurotiomycetes</taxon>
        <taxon>Chaetothyriomycetidae</taxon>
        <taxon>Chaetothyriales</taxon>
        <taxon>Herpotrichiellaceae</taxon>
        <taxon>Fonsecaea</taxon>
    </lineage>
</organism>
<accession>A0A178ZVT7</accession>
<protein>
    <submittedName>
        <fullName evidence="2">Uncharacterized protein</fullName>
    </submittedName>
</protein>
<name>A0A178ZVT7_9EURO</name>
<evidence type="ECO:0000256" key="1">
    <source>
        <dbReference type="SAM" id="MobiDB-lite"/>
    </source>
</evidence>
<dbReference type="OrthoDB" id="3433125at2759"/>
<reference evidence="2 3" key="1">
    <citation type="submission" date="2016-04" db="EMBL/GenBank/DDBJ databases">
        <title>Draft genome of Fonsecaea erecta CBS 125763.</title>
        <authorList>
            <person name="Weiss V.A."/>
            <person name="Vicente V.A."/>
            <person name="Raittz R.T."/>
            <person name="Moreno L.F."/>
            <person name="De Souza E.M."/>
            <person name="Pedrosa F.O."/>
            <person name="Steffens M.B."/>
            <person name="Faoro H."/>
            <person name="Tadra-Sfeir M.Z."/>
            <person name="Najafzadeh M.J."/>
            <person name="Felipe M.S."/>
            <person name="Teixeira M."/>
            <person name="Sun J."/>
            <person name="Xi L."/>
            <person name="Gomes R."/>
            <person name="De Azevedo C.M."/>
            <person name="Salgado C.G."/>
            <person name="Da Silva M.B."/>
            <person name="Nascimento M.F."/>
            <person name="Queiroz-Telles F."/>
            <person name="Attili D.S."/>
            <person name="Gorbushina A."/>
        </authorList>
    </citation>
    <scope>NUCLEOTIDE SEQUENCE [LARGE SCALE GENOMIC DNA]</scope>
    <source>
        <strain evidence="2 3">CBS 125763</strain>
    </source>
</reference>